<dbReference type="EMBL" id="LNGC01000019">
    <property type="protein sequence ID" value="KYC52666.1"/>
    <property type="molecule type" value="Genomic_DNA"/>
</dbReference>
<organism evidence="1 2">
    <name type="scientific">Candidatus Methanofastidiosum methylothiophilum</name>
    <dbReference type="NCBI Taxonomy" id="1705564"/>
    <lineage>
        <taxon>Archaea</taxon>
        <taxon>Methanobacteriati</taxon>
        <taxon>Methanobacteriota</taxon>
        <taxon>Stenosarchaea group</taxon>
        <taxon>Candidatus Methanofastidiosia</taxon>
        <taxon>Candidatus Methanofastidiosales</taxon>
        <taxon>Candidatus Methanofastidiosaceae</taxon>
        <taxon>Candidatus Methanofastidiosum</taxon>
    </lineage>
</organism>
<evidence type="ECO:0000313" key="1">
    <source>
        <dbReference type="EMBL" id="KYC52666.1"/>
    </source>
</evidence>
<evidence type="ECO:0000313" key="2">
    <source>
        <dbReference type="Proteomes" id="UP000075398"/>
    </source>
</evidence>
<proteinExistence type="predicted"/>
<protein>
    <submittedName>
        <fullName evidence="1">Uncharacterized protein</fullName>
    </submittedName>
</protein>
<accession>A0A150J627</accession>
<dbReference type="Proteomes" id="UP000075398">
    <property type="component" value="Unassembled WGS sequence"/>
</dbReference>
<reference evidence="1 2" key="1">
    <citation type="journal article" date="2016" name="ISME J.">
        <title>Chasing the elusive Euryarchaeota class WSA2: genomes reveal a uniquely fastidious methyl-reducing methanogen.</title>
        <authorList>
            <person name="Nobu M.K."/>
            <person name="Narihiro T."/>
            <person name="Kuroda K."/>
            <person name="Mei R."/>
            <person name="Liu W.T."/>
        </authorList>
    </citation>
    <scope>NUCLEOTIDE SEQUENCE [LARGE SCALE GENOMIC DNA]</scope>
    <source>
        <strain evidence="1">U1lsi0528_Bin055</strain>
    </source>
</reference>
<comment type="caution">
    <text evidence="1">The sequence shown here is derived from an EMBL/GenBank/DDBJ whole genome shotgun (WGS) entry which is preliminary data.</text>
</comment>
<gene>
    <name evidence="1" type="ORF">AMQ22_00716</name>
</gene>
<sequence length="364" mass="38935">MSESIRVEQTTSLPANTGVTWGYIHDQAQSIYGVKTFVNVLSASAGIECGTYFRIQTDVTSNYIAQFNALSGNAQIGLRQSASTPNVKIGHIYQRYTADNWFVGLNTTNEDFLFIRDPSGSAGISLSLNATTGAATFLSNIVTTSGNIYIGTPSNNTVGSWAQLKTGTGLSTTYKIQHYEDVSGDGSLYGYDDKFTIDYLGNAIFYASGAGGVYGQLTAGTLTLSKPSVDQHLLIYSSSGKTVISIDQHNASRAYSGIKYLRNGTEKWFAGLNTGDDVYRIWTPSINAFGINANGSVDIVTSIASNSGGISILNSGSSGYPAITLWNGSVGATNSWKIIVFGGNLQIQYFNGSSWINKEIWNPS</sequence>
<name>A0A150J627_9EURY</name>
<dbReference type="AlphaFoldDB" id="A0A150J627"/>